<reference evidence="2" key="1">
    <citation type="journal article" date="2021" name="bioRxiv">
        <title>Unraveling nitrogen, sulfur and carbon metabolic pathways and microbial community transcriptional responses to substrate deprivation and toxicity stresses in a bioreactor mimicking anoxic brackish coastal sediment conditions.</title>
        <authorList>
            <person name="Martins P.D."/>
            <person name="Echeveste M.J."/>
            <person name="Arshad A."/>
            <person name="Kurth J."/>
            <person name="Ouboter H."/>
            <person name="Jetten M.S.M."/>
            <person name="Welte C.U."/>
        </authorList>
    </citation>
    <scope>NUCLEOTIDE SEQUENCE</scope>
    <source>
        <strain evidence="2">MAG_39</strain>
    </source>
</reference>
<protein>
    <submittedName>
        <fullName evidence="2">Uncharacterized protein</fullName>
    </submittedName>
</protein>
<reference evidence="2" key="2">
    <citation type="submission" date="2021-08" db="EMBL/GenBank/DDBJ databases">
        <authorList>
            <person name="Dalcin Martins P."/>
        </authorList>
    </citation>
    <scope>NUCLEOTIDE SEQUENCE</scope>
    <source>
        <strain evidence="2">MAG_39</strain>
    </source>
</reference>
<feature type="chain" id="PRO_5038062306" evidence="1">
    <location>
        <begin position="20"/>
        <end position="149"/>
    </location>
</feature>
<sequence length="149" mass="16303">MMKGLITLLLFCLPVAAFGFDLDTLDDDFDPRDLRLYKTTLAVCNITDSKGKMVTTAKKGDTLTFANYFIKTDSELVDYDVDINYPSSDSGKFNMTANYKGQLYITGSNKIQIAALYFVIPNSSYSSGTLTVTATVSSFGTCSKSITVN</sequence>
<feature type="signal peptide" evidence="1">
    <location>
        <begin position="1"/>
        <end position="19"/>
    </location>
</feature>
<proteinExistence type="predicted"/>
<name>A0A953JCW1_9BACT</name>
<comment type="caution">
    <text evidence="2">The sequence shown here is derived from an EMBL/GenBank/DDBJ whole genome shotgun (WGS) entry which is preliminary data.</text>
</comment>
<dbReference type="EMBL" id="JAIOIV010000073">
    <property type="protein sequence ID" value="MBZ0156280.1"/>
    <property type="molecule type" value="Genomic_DNA"/>
</dbReference>
<evidence type="ECO:0000313" key="2">
    <source>
        <dbReference type="EMBL" id="MBZ0156280.1"/>
    </source>
</evidence>
<dbReference type="Proteomes" id="UP000705867">
    <property type="component" value="Unassembled WGS sequence"/>
</dbReference>
<evidence type="ECO:0000256" key="1">
    <source>
        <dbReference type="SAM" id="SignalP"/>
    </source>
</evidence>
<dbReference type="AlphaFoldDB" id="A0A953JCW1"/>
<accession>A0A953JCW1</accession>
<keyword evidence="1" id="KW-0732">Signal</keyword>
<evidence type="ECO:0000313" key="3">
    <source>
        <dbReference type="Proteomes" id="UP000705867"/>
    </source>
</evidence>
<gene>
    <name evidence="2" type="ORF">K8I29_08750</name>
</gene>
<organism evidence="2 3">
    <name type="scientific">Candidatus Nitrobium versatile</name>
    <dbReference type="NCBI Taxonomy" id="2884831"/>
    <lineage>
        <taxon>Bacteria</taxon>
        <taxon>Pseudomonadati</taxon>
        <taxon>Nitrospirota</taxon>
        <taxon>Nitrospiria</taxon>
        <taxon>Nitrospirales</taxon>
        <taxon>Nitrospiraceae</taxon>
        <taxon>Candidatus Nitrobium</taxon>
    </lineage>
</organism>